<protein>
    <submittedName>
        <fullName evidence="1">Peptidase M19</fullName>
    </submittedName>
</protein>
<keyword evidence="2" id="KW-1185">Reference proteome</keyword>
<gene>
    <name evidence="1" type="ORF">AAW00_09115</name>
</gene>
<dbReference type="GO" id="GO:0070573">
    <property type="term" value="F:metallodipeptidase activity"/>
    <property type="evidence" value="ECO:0007669"/>
    <property type="project" value="InterPro"/>
</dbReference>
<accession>A0A0G9MUH6</accession>
<evidence type="ECO:0000313" key="2">
    <source>
        <dbReference type="Proteomes" id="UP000053464"/>
    </source>
</evidence>
<dbReference type="RefSeq" id="WP_047004032.1">
    <property type="nucleotide sequence ID" value="NZ_LBHB01000002.1"/>
</dbReference>
<dbReference type="EMBL" id="LBHB01000002">
    <property type="protein sequence ID" value="KLE34385.1"/>
    <property type="molecule type" value="Genomic_DNA"/>
</dbReference>
<comment type="caution">
    <text evidence="1">The sequence shown here is derived from an EMBL/GenBank/DDBJ whole genome shotgun (WGS) entry which is preliminary data.</text>
</comment>
<reference evidence="1 2" key="1">
    <citation type="submission" date="2015-04" db="EMBL/GenBank/DDBJ databases">
        <title>The draft genome sequence of Erythrobacter luteus KA37.</title>
        <authorList>
            <person name="Zhuang L."/>
            <person name="Liu Y."/>
            <person name="Shao Z."/>
        </authorList>
    </citation>
    <scope>NUCLEOTIDE SEQUENCE [LARGE SCALE GENOMIC DNA]</scope>
    <source>
        <strain evidence="1 2">KA37</strain>
    </source>
</reference>
<dbReference type="Gene3D" id="3.20.20.140">
    <property type="entry name" value="Metal-dependent hydrolases"/>
    <property type="match status" value="1"/>
</dbReference>
<dbReference type="PANTHER" id="PTHR10443">
    <property type="entry name" value="MICROSOMAL DIPEPTIDASE"/>
    <property type="match status" value="1"/>
</dbReference>
<dbReference type="PROSITE" id="PS51365">
    <property type="entry name" value="RENAL_DIPEPTIDASE_2"/>
    <property type="match status" value="1"/>
</dbReference>
<dbReference type="PATRIC" id="fig|1581420.6.peg.1872"/>
<dbReference type="AlphaFoldDB" id="A0A0G9MUH6"/>
<dbReference type="STRING" id="1581420.AAW00_09115"/>
<evidence type="ECO:0000313" key="1">
    <source>
        <dbReference type="EMBL" id="KLE34385.1"/>
    </source>
</evidence>
<dbReference type="Proteomes" id="UP000053464">
    <property type="component" value="Unassembled WGS sequence"/>
</dbReference>
<dbReference type="PANTHER" id="PTHR10443:SF12">
    <property type="entry name" value="DIPEPTIDASE"/>
    <property type="match status" value="1"/>
</dbReference>
<dbReference type="Pfam" id="PF01244">
    <property type="entry name" value="Peptidase_M19"/>
    <property type="match status" value="1"/>
</dbReference>
<dbReference type="CDD" id="cd01301">
    <property type="entry name" value="rDP_like"/>
    <property type="match status" value="1"/>
</dbReference>
<dbReference type="GO" id="GO:0006508">
    <property type="term" value="P:proteolysis"/>
    <property type="evidence" value="ECO:0007669"/>
    <property type="project" value="InterPro"/>
</dbReference>
<dbReference type="InterPro" id="IPR008257">
    <property type="entry name" value="Pept_M19"/>
</dbReference>
<dbReference type="OrthoDB" id="9804920at2"/>
<dbReference type="SUPFAM" id="SSF51556">
    <property type="entry name" value="Metallo-dependent hydrolases"/>
    <property type="match status" value="1"/>
</dbReference>
<sequence>MRRALKWLGVALLMAVAGFFVLGPGIAERSMNKVEGAPLPEVSDEARALHASLVIVDLHSDSLLWGRNPLERAGRGQMDLPRLIDGNVALQVFSSVTQSPAGLNFERNSADARDNITLLAVGQLQPPRTWTSLAERSLYHAHKLERAAEEAPDALHLVRAPADIDAVLAERDATGRPVGALFSAEGLHNLEGDAANLQRLYDAGLRMAGLVHFFDNEVAGSMHGVAKGGLTAFGRQIVPRMEDMGVIVDIAHCSHRCVAEVLAMARRPVVSSHGGVQATCATNRNLTDDEIRGVAATGGVIGIGYFDGAVCDTSPAAIVAAMRHVRDLVGADHVALGSDFDGSVTTAFDTSQLVQVTQALLDDGWSEGDIRKAMGLNALRVLREGIKPPGSYAQDASGRWRVDTTPLPPILPGDVR</sequence>
<name>A0A0G9MUH6_9SPHN</name>
<proteinExistence type="predicted"/>
<organism evidence="1 2">
    <name type="scientific">Aurantiacibacter luteus</name>
    <dbReference type="NCBI Taxonomy" id="1581420"/>
    <lineage>
        <taxon>Bacteria</taxon>
        <taxon>Pseudomonadati</taxon>
        <taxon>Pseudomonadota</taxon>
        <taxon>Alphaproteobacteria</taxon>
        <taxon>Sphingomonadales</taxon>
        <taxon>Erythrobacteraceae</taxon>
        <taxon>Aurantiacibacter</taxon>
    </lineage>
</organism>
<dbReference type="InterPro" id="IPR032466">
    <property type="entry name" value="Metal_Hydrolase"/>
</dbReference>